<feature type="transmembrane region" description="Helical" evidence="1">
    <location>
        <begin position="36"/>
        <end position="57"/>
    </location>
</feature>
<dbReference type="EMBL" id="CM004404">
    <property type="protein sequence ID" value="OAY24120.1"/>
    <property type="molecule type" value="Genomic_DNA"/>
</dbReference>
<name>A0A2C9U2X4_MANES</name>
<proteinExistence type="predicted"/>
<protein>
    <submittedName>
        <fullName evidence="2">Uncharacterized protein</fullName>
    </submittedName>
</protein>
<dbReference type="PANTHER" id="PTHR48473">
    <property type="entry name" value="TIR DOMAIN-CONTAINING PROTEIN"/>
    <property type="match status" value="1"/>
</dbReference>
<dbReference type="PANTHER" id="PTHR48473:SF1">
    <property type="entry name" value="TIR DOMAIN-CONTAINING PROTEIN"/>
    <property type="match status" value="1"/>
</dbReference>
<keyword evidence="1" id="KW-1133">Transmembrane helix</keyword>
<reference evidence="2" key="1">
    <citation type="submission" date="2016-02" db="EMBL/GenBank/DDBJ databases">
        <title>WGS assembly of Manihot esculenta.</title>
        <authorList>
            <person name="Bredeson J.V."/>
            <person name="Prochnik S.E."/>
            <person name="Lyons J.B."/>
            <person name="Schmutz J."/>
            <person name="Grimwood J."/>
            <person name="Vrebalov J."/>
            <person name="Bart R.S."/>
            <person name="Amuge T."/>
            <person name="Ferguson M.E."/>
            <person name="Green R."/>
            <person name="Putnam N."/>
            <person name="Stites J."/>
            <person name="Rounsley S."/>
            <person name="Rokhsar D.S."/>
        </authorList>
    </citation>
    <scope>NUCLEOTIDE SEQUENCE [LARGE SCALE GENOMIC DNA]</scope>
    <source>
        <tissue evidence="2">Leaf</tissue>
    </source>
</reference>
<evidence type="ECO:0000313" key="2">
    <source>
        <dbReference type="EMBL" id="OAY24120.1"/>
    </source>
</evidence>
<accession>A0A2C9U2X4</accession>
<sequence length="236" mass="26507">MQARRLGWDINLYIIAVGPEAISAALEQTSPHKVKAARYGVIMAIVSVLLTFADLAFKKYMLIRDKNTRPNNKHHKLKWEFADSFGSISSILTLISSCLHYNFLSNRKQQLIQFSTIPLAFSVCVFSSRVLRQPSHKHKPIFVLNCKHLGFINLDIESGVILFDNDELTQFGLPSARWLGCDIILSIIAVGPEAISAALEQTSPHRVKAARYGVIMAIVYVLLTFADLAFKKYMLI</sequence>
<organism evidence="2">
    <name type="scientific">Manihot esculenta</name>
    <name type="common">Cassava</name>
    <name type="synonym">Jatropha manihot</name>
    <dbReference type="NCBI Taxonomy" id="3983"/>
    <lineage>
        <taxon>Eukaryota</taxon>
        <taxon>Viridiplantae</taxon>
        <taxon>Streptophyta</taxon>
        <taxon>Embryophyta</taxon>
        <taxon>Tracheophyta</taxon>
        <taxon>Spermatophyta</taxon>
        <taxon>Magnoliopsida</taxon>
        <taxon>eudicotyledons</taxon>
        <taxon>Gunneridae</taxon>
        <taxon>Pentapetalae</taxon>
        <taxon>rosids</taxon>
        <taxon>fabids</taxon>
        <taxon>Malpighiales</taxon>
        <taxon>Euphorbiaceae</taxon>
        <taxon>Crotonoideae</taxon>
        <taxon>Manihoteae</taxon>
        <taxon>Manihot</taxon>
    </lineage>
</organism>
<dbReference type="AlphaFoldDB" id="A0A2C9U2X4"/>
<keyword evidence="1" id="KW-0472">Membrane</keyword>
<evidence type="ECO:0000256" key="1">
    <source>
        <dbReference type="SAM" id="Phobius"/>
    </source>
</evidence>
<feature type="transmembrane region" description="Helical" evidence="1">
    <location>
        <begin position="81"/>
        <end position="104"/>
    </location>
</feature>
<gene>
    <name evidence="2" type="ORF">MANES_18G135700</name>
</gene>
<feature type="transmembrane region" description="Helical" evidence="1">
    <location>
        <begin position="211"/>
        <end position="230"/>
    </location>
</feature>
<keyword evidence="1" id="KW-0812">Transmembrane</keyword>